<evidence type="ECO:0000313" key="4">
    <source>
        <dbReference type="Proteomes" id="UP001242480"/>
    </source>
</evidence>
<dbReference type="Gene3D" id="3.30.70.360">
    <property type="match status" value="1"/>
</dbReference>
<dbReference type="RefSeq" id="WP_307271666.1">
    <property type="nucleotide sequence ID" value="NZ_JAUSVX010000003.1"/>
</dbReference>
<dbReference type="SUPFAM" id="SSF55031">
    <property type="entry name" value="Bacterial exopeptidase dimerisation domain"/>
    <property type="match status" value="1"/>
</dbReference>
<dbReference type="PIRSF" id="PIRSF001235">
    <property type="entry name" value="Amidase_carbamoylase"/>
    <property type="match status" value="1"/>
</dbReference>
<dbReference type="PANTHER" id="PTHR32494:SF5">
    <property type="entry name" value="ALLANTOATE AMIDOHYDROLASE"/>
    <property type="match status" value="1"/>
</dbReference>
<evidence type="ECO:0000313" key="3">
    <source>
        <dbReference type="EMBL" id="MDQ0469239.1"/>
    </source>
</evidence>
<dbReference type="SUPFAM" id="SSF53187">
    <property type="entry name" value="Zn-dependent exopeptidases"/>
    <property type="match status" value="1"/>
</dbReference>
<keyword evidence="2 3" id="KW-0378">Hydrolase</keyword>
<gene>
    <name evidence="3" type="ORF">QO011_002250</name>
</gene>
<dbReference type="Proteomes" id="UP001242480">
    <property type="component" value="Unassembled WGS sequence"/>
</dbReference>
<proteinExistence type="inferred from homology"/>
<evidence type="ECO:0000256" key="2">
    <source>
        <dbReference type="ARBA" id="ARBA00022801"/>
    </source>
</evidence>
<dbReference type="InterPro" id="IPR002933">
    <property type="entry name" value="Peptidase_M20"/>
</dbReference>
<dbReference type="PANTHER" id="PTHR32494">
    <property type="entry name" value="ALLANTOATE DEIMINASE-RELATED"/>
    <property type="match status" value="1"/>
</dbReference>
<sequence length="422" mass="45220">MATDRPIPTVPAVDGNRLWDSLTAMAALGATAKGGCRRVAFTDEDRRGRDLFRSWCEVEGLRVSVDVFGNMFARRPGRSNLPPVLVGSHLDTQPTGGRFDGVYGVLAGLELVRTLNAAGIMTERPIEIVNWTNEEGAIYRSMMGSEVFTGALALEEALALVDLDGRRLGDALDAIGYRGTAGLWSYPVHCYFEAHIEQGPVLEAHGTTIGVVTDGIAFRRYAITIEGREAHAGPTPMALRRDAMVTAAALIGATHAHALEVEGARATFGYLKAHPGVPNTLAGRVEMSADLRHREDEMLDGLEERLAADLQRVCAEQGTSATLRRVVTSPRVRFHPALRRRVAEAAQALGYSREEIVSGAGHDACNIARRIPAAMIFIPCKDGISHNEAESAEPADCEAGCNVLLHAVLAAANDTTALEAAP</sequence>
<dbReference type="EC" id="3.5.1.87" evidence="3"/>
<dbReference type="Gene3D" id="3.40.630.10">
    <property type="entry name" value="Zn peptidases"/>
    <property type="match status" value="1"/>
</dbReference>
<organism evidence="3 4">
    <name type="scientific">Labrys wisconsinensis</name>
    <dbReference type="NCBI Taxonomy" id="425677"/>
    <lineage>
        <taxon>Bacteria</taxon>
        <taxon>Pseudomonadati</taxon>
        <taxon>Pseudomonadota</taxon>
        <taxon>Alphaproteobacteria</taxon>
        <taxon>Hyphomicrobiales</taxon>
        <taxon>Xanthobacteraceae</taxon>
        <taxon>Labrys</taxon>
    </lineage>
</organism>
<accession>A0ABU0J4P1</accession>
<dbReference type="CDD" id="cd03884">
    <property type="entry name" value="M20_bAS"/>
    <property type="match status" value="1"/>
</dbReference>
<comment type="similarity">
    <text evidence="1">Belongs to the peptidase M20 family.</text>
</comment>
<name>A0ABU0J4P1_9HYPH</name>
<dbReference type="InterPro" id="IPR036264">
    <property type="entry name" value="Bact_exopeptidase_dim_dom"/>
</dbReference>
<keyword evidence="4" id="KW-1185">Reference proteome</keyword>
<dbReference type="Pfam" id="PF01546">
    <property type="entry name" value="Peptidase_M20"/>
    <property type="match status" value="1"/>
</dbReference>
<dbReference type="EMBL" id="JAUSVX010000003">
    <property type="protein sequence ID" value="MDQ0469239.1"/>
    <property type="molecule type" value="Genomic_DNA"/>
</dbReference>
<comment type="caution">
    <text evidence="3">The sequence shown here is derived from an EMBL/GenBank/DDBJ whole genome shotgun (WGS) entry which is preliminary data.</text>
</comment>
<dbReference type="NCBIfam" id="TIGR01879">
    <property type="entry name" value="hydantase"/>
    <property type="match status" value="1"/>
</dbReference>
<dbReference type="InterPro" id="IPR010158">
    <property type="entry name" value="Amidase_Cbmase"/>
</dbReference>
<reference evidence="3 4" key="1">
    <citation type="submission" date="2023-07" db="EMBL/GenBank/DDBJ databases">
        <title>Genomic Encyclopedia of Type Strains, Phase IV (KMG-IV): sequencing the most valuable type-strain genomes for metagenomic binning, comparative biology and taxonomic classification.</title>
        <authorList>
            <person name="Goeker M."/>
        </authorList>
    </citation>
    <scope>NUCLEOTIDE SEQUENCE [LARGE SCALE GENOMIC DNA]</scope>
    <source>
        <strain evidence="3 4">DSM 19619</strain>
    </source>
</reference>
<dbReference type="GO" id="GO:0050538">
    <property type="term" value="F:N-carbamoyl-L-amino-acid hydrolase activity"/>
    <property type="evidence" value="ECO:0007669"/>
    <property type="project" value="UniProtKB-EC"/>
</dbReference>
<dbReference type="NCBIfam" id="NF006769">
    <property type="entry name" value="PRK09290.1-3"/>
    <property type="match status" value="1"/>
</dbReference>
<protein>
    <submittedName>
        <fullName evidence="3">N-carbamoyl-L-amino-acid hydrolase</fullName>
        <ecNumber evidence="3">3.5.1.87</ecNumber>
    </submittedName>
</protein>
<evidence type="ECO:0000256" key="1">
    <source>
        <dbReference type="ARBA" id="ARBA00006153"/>
    </source>
</evidence>